<dbReference type="UniPathway" id="UPA00219"/>
<dbReference type="InterPro" id="IPR005863">
    <property type="entry name" value="UDP-N-AcMur_synth"/>
</dbReference>
<dbReference type="GO" id="GO:0071555">
    <property type="term" value="P:cell wall organization"/>
    <property type="evidence" value="ECO:0007669"/>
    <property type="project" value="UniProtKB-KW"/>
</dbReference>
<gene>
    <name evidence="10" type="primary">murF</name>
    <name evidence="15" type="ORF">SAMN02982931_02959</name>
</gene>
<dbReference type="PANTHER" id="PTHR43024:SF1">
    <property type="entry name" value="UDP-N-ACETYLMURAMOYL-TRIPEPTIDE--D-ALANYL-D-ALANINE LIGASE"/>
    <property type="match status" value="1"/>
</dbReference>
<dbReference type="SUPFAM" id="SSF63418">
    <property type="entry name" value="MurE/MurF N-terminal domain"/>
    <property type="match status" value="1"/>
</dbReference>
<evidence type="ECO:0000313" key="16">
    <source>
        <dbReference type="Proteomes" id="UP000199071"/>
    </source>
</evidence>
<dbReference type="GO" id="GO:0047480">
    <property type="term" value="F:UDP-N-acetylmuramoyl-tripeptide-D-alanyl-D-alanine ligase activity"/>
    <property type="evidence" value="ECO:0007669"/>
    <property type="project" value="UniProtKB-UniRule"/>
</dbReference>
<feature type="domain" description="Mur ligase C-terminal" evidence="13">
    <location>
        <begin position="337"/>
        <end position="451"/>
    </location>
</feature>
<evidence type="ECO:0000256" key="4">
    <source>
        <dbReference type="ARBA" id="ARBA00022741"/>
    </source>
</evidence>
<dbReference type="EMBL" id="FMXQ01000006">
    <property type="protein sequence ID" value="SDB39613.1"/>
    <property type="molecule type" value="Genomic_DNA"/>
</dbReference>
<feature type="binding site" evidence="10">
    <location>
        <begin position="115"/>
        <end position="121"/>
    </location>
    <ligand>
        <name>ATP</name>
        <dbReference type="ChEBI" id="CHEBI:30616"/>
    </ligand>
</feature>
<evidence type="ECO:0000256" key="1">
    <source>
        <dbReference type="ARBA" id="ARBA00022490"/>
    </source>
</evidence>
<keyword evidence="3 10" id="KW-0132">Cell division</keyword>
<evidence type="ECO:0000256" key="6">
    <source>
        <dbReference type="ARBA" id="ARBA00022960"/>
    </source>
</evidence>
<keyword evidence="6 10" id="KW-0133">Cell shape</keyword>
<dbReference type="GO" id="GO:0008360">
    <property type="term" value="P:regulation of cell shape"/>
    <property type="evidence" value="ECO:0007669"/>
    <property type="project" value="UniProtKB-KW"/>
</dbReference>
<dbReference type="InterPro" id="IPR036565">
    <property type="entry name" value="Mur-like_cat_sf"/>
</dbReference>
<keyword evidence="5 10" id="KW-0067">ATP-binding</keyword>
<keyword evidence="16" id="KW-1185">Reference proteome</keyword>
<dbReference type="NCBIfam" id="NF010693">
    <property type="entry name" value="PRK14093.1"/>
    <property type="match status" value="1"/>
</dbReference>
<evidence type="ECO:0000256" key="8">
    <source>
        <dbReference type="ARBA" id="ARBA00023306"/>
    </source>
</evidence>
<organism evidence="15 16">
    <name type="scientific">Bauldia litoralis</name>
    <dbReference type="NCBI Taxonomy" id="665467"/>
    <lineage>
        <taxon>Bacteria</taxon>
        <taxon>Pseudomonadati</taxon>
        <taxon>Pseudomonadota</taxon>
        <taxon>Alphaproteobacteria</taxon>
        <taxon>Hyphomicrobiales</taxon>
        <taxon>Kaistiaceae</taxon>
        <taxon>Bauldia</taxon>
    </lineage>
</organism>
<dbReference type="SUPFAM" id="SSF53244">
    <property type="entry name" value="MurD-like peptide ligases, peptide-binding domain"/>
    <property type="match status" value="1"/>
</dbReference>
<dbReference type="OrthoDB" id="9801978at2"/>
<comment type="similarity">
    <text evidence="10">Belongs to the MurCDEF family. MurF subfamily.</text>
</comment>
<keyword evidence="4 10" id="KW-0547">Nucleotide-binding</keyword>
<evidence type="ECO:0000256" key="10">
    <source>
        <dbReference type="HAMAP-Rule" id="MF_02019"/>
    </source>
</evidence>
<evidence type="ECO:0000256" key="5">
    <source>
        <dbReference type="ARBA" id="ARBA00022840"/>
    </source>
</evidence>
<dbReference type="InterPro" id="IPR035911">
    <property type="entry name" value="MurE/MurF_N"/>
</dbReference>
<keyword evidence="2 10" id="KW-0436">Ligase</keyword>
<evidence type="ECO:0000256" key="11">
    <source>
        <dbReference type="RuleBase" id="RU004136"/>
    </source>
</evidence>
<comment type="pathway">
    <text evidence="10 11">Cell wall biogenesis; peptidoglycan biosynthesis.</text>
</comment>
<evidence type="ECO:0000256" key="9">
    <source>
        <dbReference type="ARBA" id="ARBA00023316"/>
    </source>
</evidence>
<evidence type="ECO:0000313" key="15">
    <source>
        <dbReference type="EMBL" id="SDB39613.1"/>
    </source>
</evidence>
<dbReference type="GO" id="GO:0005737">
    <property type="term" value="C:cytoplasm"/>
    <property type="evidence" value="ECO:0007669"/>
    <property type="project" value="UniProtKB-SubCell"/>
</dbReference>
<dbReference type="InterPro" id="IPR051046">
    <property type="entry name" value="MurCDEF_CellWall_CoF430Synth"/>
</dbReference>
<dbReference type="InterPro" id="IPR013221">
    <property type="entry name" value="Mur_ligase_cen"/>
</dbReference>
<evidence type="ECO:0000259" key="13">
    <source>
        <dbReference type="Pfam" id="PF02875"/>
    </source>
</evidence>
<dbReference type="NCBIfam" id="TIGR01143">
    <property type="entry name" value="murF"/>
    <property type="match status" value="1"/>
</dbReference>
<dbReference type="Pfam" id="PF01225">
    <property type="entry name" value="Mur_ligase"/>
    <property type="match status" value="1"/>
</dbReference>
<dbReference type="Pfam" id="PF08245">
    <property type="entry name" value="Mur_ligase_M"/>
    <property type="match status" value="1"/>
</dbReference>
<dbReference type="GO" id="GO:0008766">
    <property type="term" value="F:UDP-N-acetylmuramoylalanyl-D-glutamyl-2,6-diaminopimelate-D-alanyl-D-alanine ligase activity"/>
    <property type="evidence" value="ECO:0007669"/>
    <property type="project" value="RHEA"/>
</dbReference>
<keyword evidence="7 10" id="KW-0573">Peptidoglycan synthesis</keyword>
<dbReference type="STRING" id="665467.SAMN02982931_02959"/>
<dbReference type="InterPro" id="IPR000713">
    <property type="entry name" value="Mur_ligase_N"/>
</dbReference>
<dbReference type="GO" id="GO:0009252">
    <property type="term" value="P:peptidoglycan biosynthetic process"/>
    <property type="evidence" value="ECO:0007669"/>
    <property type="project" value="UniProtKB-UniRule"/>
</dbReference>
<comment type="subcellular location">
    <subcellularLocation>
        <location evidence="10 11">Cytoplasm</location>
    </subcellularLocation>
</comment>
<dbReference type="InterPro" id="IPR004101">
    <property type="entry name" value="Mur_ligase_C"/>
</dbReference>
<name>A0A1G6D364_9HYPH</name>
<evidence type="ECO:0000259" key="12">
    <source>
        <dbReference type="Pfam" id="PF01225"/>
    </source>
</evidence>
<reference evidence="15 16" key="1">
    <citation type="submission" date="2016-10" db="EMBL/GenBank/DDBJ databases">
        <authorList>
            <person name="de Groot N.N."/>
        </authorList>
    </citation>
    <scope>NUCLEOTIDE SEQUENCE [LARGE SCALE GENOMIC DNA]</scope>
    <source>
        <strain evidence="15 16">ATCC 35022</strain>
    </source>
</reference>
<dbReference type="EC" id="6.3.2.10" evidence="10 11"/>
<dbReference type="Pfam" id="PF02875">
    <property type="entry name" value="Mur_ligase_C"/>
    <property type="match status" value="1"/>
</dbReference>
<dbReference type="SUPFAM" id="SSF53623">
    <property type="entry name" value="MurD-like peptide ligases, catalytic domain"/>
    <property type="match status" value="1"/>
</dbReference>
<dbReference type="Gene3D" id="3.40.1190.10">
    <property type="entry name" value="Mur-like, catalytic domain"/>
    <property type="match status" value="1"/>
</dbReference>
<dbReference type="HAMAP" id="MF_02019">
    <property type="entry name" value="MurF"/>
    <property type="match status" value="1"/>
</dbReference>
<proteinExistence type="inferred from homology"/>
<dbReference type="Gene3D" id="3.40.1390.10">
    <property type="entry name" value="MurE/MurF, N-terminal domain"/>
    <property type="match status" value="1"/>
</dbReference>
<keyword evidence="9 10" id="KW-0961">Cell wall biogenesis/degradation</keyword>
<dbReference type="GO" id="GO:0005524">
    <property type="term" value="F:ATP binding"/>
    <property type="evidence" value="ECO:0007669"/>
    <property type="project" value="UniProtKB-UniRule"/>
</dbReference>
<comment type="catalytic activity">
    <reaction evidence="10 11">
        <text>D-alanyl-D-alanine + UDP-N-acetyl-alpha-D-muramoyl-L-alanyl-gamma-D-glutamyl-meso-2,6-diaminopimelate + ATP = UDP-N-acetyl-alpha-D-muramoyl-L-alanyl-gamma-D-glutamyl-meso-2,6-diaminopimeloyl-D-alanyl-D-alanine + ADP + phosphate + H(+)</text>
        <dbReference type="Rhea" id="RHEA:28374"/>
        <dbReference type="ChEBI" id="CHEBI:15378"/>
        <dbReference type="ChEBI" id="CHEBI:30616"/>
        <dbReference type="ChEBI" id="CHEBI:43474"/>
        <dbReference type="ChEBI" id="CHEBI:57822"/>
        <dbReference type="ChEBI" id="CHEBI:61386"/>
        <dbReference type="ChEBI" id="CHEBI:83905"/>
        <dbReference type="ChEBI" id="CHEBI:456216"/>
        <dbReference type="EC" id="6.3.2.10"/>
    </reaction>
</comment>
<comment type="function">
    <text evidence="10 11">Involved in cell wall formation. Catalyzes the final step in the synthesis of UDP-N-acetylmuramoyl-pentapeptide, the precursor of murein.</text>
</comment>
<evidence type="ECO:0000259" key="14">
    <source>
        <dbReference type="Pfam" id="PF08245"/>
    </source>
</evidence>
<keyword evidence="1 10" id="KW-0963">Cytoplasm</keyword>
<keyword evidence="8 10" id="KW-0131">Cell cycle</keyword>
<dbReference type="GO" id="GO:0051301">
    <property type="term" value="P:cell division"/>
    <property type="evidence" value="ECO:0007669"/>
    <property type="project" value="UniProtKB-KW"/>
</dbReference>
<sequence>MSDYLWTFNEMVEAMNGRPVGSFPAGVTGISIDSRTGAPGDAFFAIRGDTFDGHSFVSIALAAGASTAVISEAKLAALGHVTGSLVVVDDVLEGLVALGRASRARSSAQIAAITGSVGKTSTKAMLAAALSAGGTVHASPASFNNHWGVPLSLARMPLATDFGVFEIGMNHAGEIAPLVGMVRPHVGIVTTIAPVHLEYFDSVEDIARAKAEIFLGIEPGGAAILNRDNPHFDLLAALAREAGVERIVGFGEHPDANARLEAMDLKAESSGILATIFGHEVTCEIGAPGRHVIQNSLAVLAAVELMGGDLDAAAQALGHLSAPKGRGSRHILDLGGGGATLIDESYNANPASMRAAIALLGQAAPSGGRRIAVLGEMLELGDEAAAMHADLAEPLVEAGVEAVYLAGPMMEALWEALPDSRRGAIAATSAELEPLVAEALGPGDVVMVKGSNASRMGPLVESLKARFEAGPTDAGDRQGQEIA</sequence>
<dbReference type="InterPro" id="IPR036615">
    <property type="entry name" value="Mur_ligase_C_dom_sf"/>
</dbReference>
<evidence type="ECO:0000256" key="2">
    <source>
        <dbReference type="ARBA" id="ARBA00022598"/>
    </source>
</evidence>
<dbReference type="AlphaFoldDB" id="A0A1G6D364"/>
<evidence type="ECO:0000256" key="3">
    <source>
        <dbReference type="ARBA" id="ARBA00022618"/>
    </source>
</evidence>
<accession>A0A1G6D364</accession>
<feature type="domain" description="Mur ligase central" evidence="14">
    <location>
        <begin position="113"/>
        <end position="303"/>
    </location>
</feature>
<evidence type="ECO:0000256" key="7">
    <source>
        <dbReference type="ARBA" id="ARBA00022984"/>
    </source>
</evidence>
<feature type="domain" description="Mur ligase N-terminal catalytic" evidence="12">
    <location>
        <begin position="27"/>
        <end position="84"/>
    </location>
</feature>
<dbReference type="Gene3D" id="3.90.190.20">
    <property type="entry name" value="Mur ligase, C-terminal domain"/>
    <property type="match status" value="1"/>
</dbReference>
<dbReference type="PANTHER" id="PTHR43024">
    <property type="entry name" value="UDP-N-ACETYLMURAMOYL-TRIPEPTIDE--D-ALANYL-D-ALANINE LIGASE"/>
    <property type="match status" value="1"/>
</dbReference>
<dbReference type="RefSeq" id="WP_090877301.1">
    <property type="nucleotide sequence ID" value="NZ_FMXQ01000006.1"/>
</dbReference>
<dbReference type="Proteomes" id="UP000199071">
    <property type="component" value="Unassembled WGS sequence"/>
</dbReference>
<protein>
    <recommendedName>
        <fullName evidence="10 11">UDP-N-acetylmuramoyl-tripeptide--D-alanyl-D-alanine ligase</fullName>
        <ecNumber evidence="10 11">6.3.2.10</ecNumber>
    </recommendedName>
    <alternativeName>
        <fullName evidence="10">D-alanyl-D-alanine-adding enzyme</fullName>
    </alternativeName>
</protein>